<evidence type="ECO:0000256" key="5">
    <source>
        <dbReference type="SAM" id="MobiDB-lite"/>
    </source>
</evidence>
<evidence type="ECO:0000256" key="1">
    <source>
        <dbReference type="ARBA" id="ARBA00004123"/>
    </source>
</evidence>
<feature type="compositionally biased region" description="Low complexity" evidence="5">
    <location>
        <begin position="731"/>
        <end position="741"/>
    </location>
</feature>
<keyword evidence="2 3" id="KW-0539">Nucleus</keyword>
<dbReference type="InterPro" id="IPR013136">
    <property type="entry name" value="WSTF_Acf1_Cbp146"/>
</dbReference>
<dbReference type="EMBL" id="MU004230">
    <property type="protein sequence ID" value="KAF2674782.1"/>
    <property type="molecule type" value="Genomic_DNA"/>
</dbReference>
<dbReference type="Proteomes" id="UP000799302">
    <property type="component" value="Unassembled WGS sequence"/>
</dbReference>
<dbReference type="OrthoDB" id="1689333at2759"/>
<feature type="compositionally biased region" description="Basic and acidic residues" evidence="5">
    <location>
        <begin position="686"/>
        <end position="712"/>
    </location>
</feature>
<feature type="region of interest" description="Disordered" evidence="5">
    <location>
        <begin position="493"/>
        <end position="534"/>
    </location>
</feature>
<keyword evidence="4" id="KW-0175">Coiled coil</keyword>
<feature type="compositionally biased region" description="Basic and acidic residues" evidence="5">
    <location>
        <begin position="1039"/>
        <end position="1073"/>
    </location>
</feature>
<name>A0A6A6UR88_9PEZI</name>
<evidence type="ECO:0000256" key="2">
    <source>
        <dbReference type="ARBA" id="ARBA00023242"/>
    </source>
</evidence>
<sequence length="1120" mass="127218">MVTFKRKAIEYMPAPDGLDLNSELWEIEKTGEIFTNYDDYLKRIDFYKRKNFTNEITGRTGLSYFEALETEVNHSRELKSAFPEALHTPVLKEVHHRVEQRLMQIVTIVHDKFKNDYFPGEQVDVILDNGEKLEGKIREKLIRGDGNPQYTMTPVDGSKDISVDGSNIKRTRGTFSKNLIQQFLRNSLTKETWHGSPWCVKDSLASSIGLPTTIPAELQHSAVLDKRKAQAHQKKLMANQQKAAGQSMGVITEFRQYPGSKKNGIMVPLIPMGPAGGEMQPVWQSKPGRKPKNRFIQSGPLDYANDPNQQHYYHIQMGQQPMDFRMSHYAPDANGQMQPVMITNGHHPDFPNGPAMPTTIMMPIHKKDSAPIAPPIKYPTEDLDVPVKNQDFSRPDLNFLTDSSIAVAEHDENCLTGKFEESSVGSLLEVWNTLNVHNEIFVLDSFTFDDFVEALRWSSEDMECELLSEMHCAILKLFVDDEGKLLIRLPALKEESSDEESEEESEEEEEATPEPSPPRRTTRRSLKEAEAVEMAKNREPTPVALTHHGEDFQHDNPWQPRCASREFRNNMWQPIIAGLLYQISLNGGRQAERCDEILGQLLPPDEDPTDETVIEKYALLDVNLRIKILTILIGMTYSCQPFRDHLDRMAADLTDLRKKKAEKQKQRKEEIETLTSLVDERKTILAAIEDEKTPEQKAKEAAEKEAAEKEAANAEAASRPATEAEDTEMVDATSANENSSNADEDEDEESAPAPVSRVILRKRKLDVNGVSEPKAKRPKSPKVKLTKNEKLLEQVERKIESVNKRIKDAEDKIADLSNDMRETNCQRTISLGKDRFCNRYYWYERNGMPFGGVPSSSTGDYGYANARLWVQGPYSLDLQGIFEVTPEQDIAYQAAHGMSITERREKEEGNTPLKDGDHWGFYDTPEQIDRLIAWLDERGKREKMLKKDLTTWREMIVECMDKLKKQLADDESVSDESVKVVTRVSTRTKNYADVTSTGWKCMRWTNSMALEQQGMKHSEGVKKKLGRKPAAVAKVVAKVPEKTRAKEKKEPEKKAPEKKAPEKKVPQKKTVEPKVVEKKAKPVEKKAVGKKAVKAVEEEVVVAVKVTRGRPTKRVRGRGR</sequence>
<evidence type="ECO:0000259" key="6">
    <source>
        <dbReference type="PROSITE" id="PS50827"/>
    </source>
</evidence>
<dbReference type="PANTHER" id="PTHR32075">
    <property type="entry name" value="ISWI CHROMATIN-REMODELING COMPLEX SUBUNIT YPL216W-RELATED"/>
    <property type="match status" value="1"/>
</dbReference>
<reference evidence="8" key="1">
    <citation type="journal article" date="2020" name="Stud. Mycol.">
        <title>101 Dothideomycetes genomes: a test case for predicting lifestyles and emergence of pathogens.</title>
        <authorList>
            <person name="Haridas S."/>
            <person name="Albert R."/>
            <person name="Binder M."/>
            <person name="Bloem J."/>
            <person name="Labutti K."/>
            <person name="Salamov A."/>
            <person name="Andreopoulos B."/>
            <person name="Baker S."/>
            <person name="Barry K."/>
            <person name="Bills G."/>
            <person name="Bluhm B."/>
            <person name="Cannon C."/>
            <person name="Castanera R."/>
            <person name="Culley D."/>
            <person name="Daum C."/>
            <person name="Ezra D."/>
            <person name="Gonzalez J."/>
            <person name="Henrissat B."/>
            <person name="Kuo A."/>
            <person name="Liang C."/>
            <person name="Lipzen A."/>
            <person name="Lutzoni F."/>
            <person name="Magnuson J."/>
            <person name="Mondo S."/>
            <person name="Nolan M."/>
            <person name="Ohm R."/>
            <person name="Pangilinan J."/>
            <person name="Park H.-J."/>
            <person name="Ramirez L."/>
            <person name="Alfaro M."/>
            <person name="Sun H."/>
            <person name="Tritt A."/>
            <person name="Yoshinaga Y."/>
            <person name="Zwiers L.-H."/>
            <person name="Turgeon B."/>
            <person name="Goodwin S."/>
            <person name="Spatafora J."/>
            <person name="Crous P."/>
            <person name="Grigoriev I."/>
        </authorList>
    </citation>
    <scope>NUCLEOTIDE SEQUENCE</scope>
    <source>
        <strain evidence="8">CBS 115976</strain>
    </source>
</reference>
<feature type="compositionally biased region" description="Low complexity" evidence="5">
    <location>
        <begin position="1028"/>
        <end position="1038"/>
    </location>
</feature>
<dbReference type="PANTHER" id="PTHR32075:SF6">
    <property type="entry name" value="ISWI CHROMATIN-REMODELING COMPLEX SUBUNIT YPL216W-RELATED"/>
    <property type="match status" value="1"/>
</dbReference>
<comment type="subcellular location">
    <subcellularLocation>
        <location evidence="1 3">Nucleus</location>
    </subcellularLocation>
</comment>
<dbReference type="InterPro" id="IPR018501">
    <property type="entry name" value="DDT_dom"/>
</dbReference>
<evidence type="ECO:0000313" key="8">
    <source>
        <dbReference type="EMBL" id="KAF2674782.1"/>
    </source>
</evidence>
<evidence type="ECO:0008006" key="10">
    <source>
        <dbReference type="Google" id="ProtNLM"/>
    </source>
</evidence>
<proteinExistence type="predicted"/>
<keyword evidence="9" id="KW-1185">Reference proteome</keyword>
<evidence type="ECO:0000256" key="3">
    <source>
        <dbReference type="PROSITE-ProRule" id="PRU00475"/>
    </source>
</evidence>
<feature type="coiled-coil region" evidence="4">
    <location>
        <begin position="785"/>
        <end position="826"/>
    </location>
</feature>
<gene>
    <name evidence="8" type="ORF">BT63DRAFT_20359</name>
</gene>
<dbReference type="PROSITE" id="PS50827">
    <property type="entry name" value="DDT"/>
    <property type="match status" value="1"/>
</dbReference>
<dbReference type="PROSITE" id="PS51136">
    <property type="entry name" value="WAC"/>
    <property type="match status" value="1"/>
</dbReference>
<dbReference type="InterPro" id="IPR028941">
    <property type="entry name" value="WHIM2_dom"/>
</dbReference>
<feature type="compositionally biased region" description="Acidic residues" evidence="5">
    <location>
        <begin position="496"/>
        <end position="512"/>
    </location>
</feature>
<feature type="domain" description="DDT" evidence="6">
    <location>
        <begin position="421"/>
        <end position="484"/>
    </location>
</feature>
<dbReference type="GO" id="GO:0031509">
    <property type="term" value="P:subtelomeric heterochromatin formation"/>
    <property type="evidence" value="ECO:0007669"/>
    <property type="project" value="TreeGrafter"/>
</dbReference>
<dbReference type="AlphaFoldDB" id="A0A6A6UR88"/>
<organism evidence="8 9">
    <name type="scientific">Microthyrium microscopicum</name>
    <dbReference type="NCBI Taxonomy" id="703497"/>
    <lineage>
        <taxon>Eukaryota</taxon>
        <taxon>Fungi</taxon>
        <taxon>Dikarya</taxon>
        <taxon>Ascomycota</taxon>
        <taxon>Pezizomycotina</taxon>
        <taxon>Dothideomycetes</taxon>
        <taxon>Dothideomycetes incertae sedis</taxon>
        <taxon>Microthyriales</taxon>
        <taxon>Microthyriaceae</taxon>
        <taxon>Microthyrium</taxon>
    </lineage>
</organism>
<accession>A0A6A6UR88</accession>
<dbReference type="GO" id="GO:0005634">
    <property type="term" value="C:nucleus"/>
    <property type="evidence" value="ECO:0007669"/>
    <property type="project" value="UniProtKB-SubCell"/>
</dbReference>
<feature type="domain" description="WAC" evidence="7">
    <location>
        <begin position="22"/>
        <end position="132"/>
    </location>
</feature>
<evidence type="ECO:0000313" key="9">
    <source>
        <dbReference type="Proteomes" id="UP000799302"/>
    </source>
</evidence>
<dbReference type="Pfam" id="PF15613">
    <property type="entry name" value="WSD"/>
    <property type="match status" value="1"/>
</dbReference>
<dbReference type="Pfam" id="PF10537">
    <property type="entry name" value="WAC_Acf1_DNA_bd"/>
    <property type="match status" value="1"/>
</dbReference>
<dbReference type="GO" id="GO:0000785">
    <property type="term" value="C:chromatin"/>
    <property type="evidence" value="ECO:0007669"/>
    <property type="project" value="UniProtKB-ARBA"/>
</dbReference>
<dbReference type="GO" id="GO:0000781">
    <property type="term" value="C:chromosome, telomeric region"/>
    <property type="evidence" value="ECO:0007669"/>
    <property type="project" value="GOC"/>
</dbReference>
<evidence type="ECO:0000256" key="4">
    <source>
        <dbReference type="SAM" id="Coils"/>
    </source>
</evidence>
<dbReference type="Pfam" id="PF02791">
    <property type="entry name" value="DDT"/>
    <property type="match status" value="1"/>
</dbReference>
<feature type="region of interest" description="Disordered" evidence="5">
    <location>
        <begin position="686"/>
        <end position="783"/>
    </location>
</feature>
<feature type="region of interest" description="Disordered" evidence="5">
    <location>
        <begin position="1016"/>
        <end position="1073"/>
    </location>
</feature>
<evidence type="ECO:0000259" key="7">
    <source>
        <dbReference type="PROSITE" id="PS51136"/>
    </source>
</evidence>
<protein>
    <recommendedName>
        <fullName evidence="10">DDT domain-containing protein</fullName>
    </recommendedName>
</protein>
<feature type="compositionally biased region" description="Basic and acidic residues" evidence="5">
    <location>
        <begin position="525"/>
        <end position="534"/>
    </location>
</feature>